<name>A0A4V5NDT8_9PEZI</name>
<accession>A0A4V5NDT8</accession>
<feature type="region of interest" description="Disordered" evidence="1">
    <location>
        <begin position="1"/>
        <end position="139"/>
    </location>
</feature>
<evidence type="ECO:0000313" key="3">
    <source>
        <dbReference type="Proteomes" id="UP000309340"/>
    </source>
</evidence>
<dbReference type="PANTHER" id="PTHR40788:SF2">
    <property type="entry name" value="CLR5 DOMAIN-CONTAINING PROTEIN"/>
    <property type="match status" value="1"/>
</dbReference>
<sequence>MTTMTMTRRRAGGVELRRNTDAGRSRDDKPWRRRDDPDDYSDDDEPPRRHRSAEGRDRRRRDKYDDEDRHNDLDSRDQRKRRQDMYDRDRDTRRRDQSRRRRYSDDDDDDDYDRRDSRRDRNRDRRKPPREMKVGGYDIGPLIDTGKKHYGTVAPIVAPLLMNAARKYLSKLVDNINLDRISRPRQALATSPVMASYTYELIELGDDAHGLGCKCCRFSKGLDLPSPRKDLSTAEARQLAIGFASSVLKNWTKLNAILKRFEGTIQKRWLKKGTKQRKEILLKACPEMPTCHRPDFQGFRKTMKTAPRSRTCPSRAYLWPYINLEDLQQAHTLLLFLNCRGRNMPAQFVSADIDAAHLGRGWEFHLKSSKNPESMVFHDQRTPRKYGEVMDLGEGLMRSPSQYSFAMIFVSRLHPSLGLFGLEVQAGIYSFLLDCAKLILHDVHPAQYFLAPHQTAPAPIVPKRGEWITLQDHMLEAPYRLPQGLDLDRVKAMVSARRSAAMDHIWMLREDPGHFIETLNDWKEHDYRDRKCTCGECWREAAAEMIIDAFSNFLFWHSINRRFKQMPSIEAQLAKADLEQVRLQSRDEQRWAELDEIVNMMMLVPMNRIRNGLSGSPRLRHCYLNAGDAKATVKERWSFKFGRTEAERRVDLIFNAITDAEQRSLHQLTPLIQEAQYMLDTEPAAAQLVDGWVLNQFSDLALLAELSERMDRFKPWVDAWRVCSLPSTAVGENVGKLLRLDSALMEAITEACKNSISLYSPSSRLWQYPADKRPSKANTEQMRHAEAHLDYFWEEIEEMVLEYCGEDLPELLAARGLRRRKLHRTPVWKEPAVVPAPEAKSQALPPLLALDTNVPRFGEKAGKCVEPTPKGKIKTRGAPTTSPTADVAATPEPTTALPEASIKVKKRTYRVFEALLPHPGAENHQRTEVAWDDLLQAMNDIGMLPEKLYGSVWSFKPTADAMVGVTRGIQFHEPREVRRGQKINSHMVRVFGRRLQHAYGWTAGMFVCE</sequence>
<evidence type="ECO:0000256" key="1">
    <source>
        <dbReference type="SAM" id="MobiDB-lite"/>
    </source>
</evidence>
<dbReference type="AlphaFoldDB" id="A0A4V5NDT8"/>
<dbReference type="PANTHER" id="PTHR40788">
    <property type="entry name" value="CLR5 DOMAIN-CONTAINING PROTEIN-RELATED"/>
    <property type="match status" value="1"/>
</dbReference>
<keyword evidence="3" id="KW-1185">Reference proteome</keyword>
<dbReference type="OrthoDB" id="2922289at2759"/>
<protein>
    <submittedName>
        <fullName evidence="2">Uncharacterized protein</fullName>
    </submittedName>
</protein>
<feature type="compositionally biased region" description="Basic and acidic residues" evidence="1">
    <location>
        <begin position="112"/>
        <end position="133"/>
    </location>
</feature>
<feature type="compositionally biased region" description="Basic and acidic residues" evidence="1">
    <location>
        <begin position="52"/>
        <end position="95"/>
    </location>
</feature>
<reference evidence="2 3" key="1">
    <citation type="submission" date="2017-03" db="EMBL/GenBank/DDBJ databases">
        <title>Genomes of endolithic fungi from Antarctica.</title>
        <authorList>
            <person name="Coleine C."/>
            <person name="Masonjones S."/>
            <person name="Stajich J.E."/>
        </authorList>
    </citation>
    <scope>NUCLEOTIDE SEQUENCE [LARGE SCALE GENOMIC DNA]</scope>
    <source>
        <strain evidence="2 3">CCFEE 5184</strain>
    </source>
</reference>
<dbReference type="Proteomes" id="UP000309340">
    <property type="component" value="Unassembled WGS sequence"/>
</dbReference>
<dbReference type="EMBL" id="NAJQ01000810">
    <property type="protein sequence ID" value="TKA64689.1"/>
    <property type="molecule type" value="Genomic_DNA"/>
</dbReference>
<proteinExistence type="predicted"/>
<feature type="compositionally biased region" description="Basic and acidic residues" evidence="1">
    <location>
        <begin position="15"/>
        <end position="36"/>
    </location>
</feature>
<comment type="caution">
    <text evidence="2">The sequence shown here is derived from an EMBL/GenBank/DDBJ whole genome shotgun (WGS) entry which is preliminary data.</text>
</comment>
<dbReference type="STRING" id="329884.A0A4V5NDT8"/>
<feature type="region of interest" description="Disordered" evidence="1">
    <location>
        <begin position="860"/>
        <end position="892"/>
    </location>
</feature>
<organism evidence="2 3">
    <name type="scientific">Friedmanniomyces simplex</name>
    <dbReference type="NCBI Taxonomy" id="329884"/>
    <lineage>
        <taxon>Eukaryota</taxon>
        <taxon>Fungi</taxon>
        <taxon>Dikarya</taxon>
        <taxon>Ascomycota</taxon>
        <taxon>Pezizomycotina</taxon>
        <taxon>Dothideomycetes</taxon>
        <taxon>Dothideomycetidae</taxon>
        <taxon>Mycosphaerellales</taxon>
        <taxon>Teratosphaeriaceae</taxon>
        <taxon>Friedmanniomyces</taxon>
    </lineage>
</organism>
<evidence type="ECO:0000313" key="2">
    <source>
        <dbReference type="EMBL" id="TKA64689.1"/>
    </source>
</evidence>
<gene>
    <name evidence="2" type="ORF">B0A55_11063</name>
</gene>